<dbReference type="Pfam" id="PF00005">
    <property type="entry name" value="ABC_tran"/>
    <property type="match status" value="1"/>
</dbReference>
<dbReference type="InterPro" id="IPR050093">
    <property type="entry name" value="ABC_SmlMolc_Importer"/>
</dbReference>
<proteinExistence type="predicted"/>
<dbReference type="SUPFAM" id="SSF52540">
    <property type="entry name" value="P-loop containing nucleoside triphosphate hydrolases"/>
    <property type="match status" value="1"/>
</dbReference>
<name>A0A1F7VE06_9BACT</name>
<evidence type="ECO:0000256" key="2">
    <source>
        <dbReference type="ARBA" id="ARBA00022741"/>
    </source>
</evidence>
<dbReference type="InterPro" id="IPR003439">
    <property type="entry name" value="ABC_transporter-like_ATP-bd"/>
</dbReference>
<protein>
    <recommendedName>
        <fullName evidence="4">ABC transporter domain-containing protein</fullName>
    </recommendedName>
</protein>
<dbReference type="GO" id="GO:0016887">
    <property type="term" value="F:ATP hydrolysis activity"/>
    <property type="evidence" value="ECO:0007669"/>
    <property type="project" value="InterPro"/>
</dbReference>
<evidence type="ECO:0000256" key="3">
    <source>
        <dbReference type="ARBA" id="ARBA00022840"/>
    </source>
</evidence>
<keyword evidence="1" id="KW-0813">Transport</keyword>
<keyword evidence="3" id="KW-0067">ATP-binding</keyword>
<reference evidence="5 6" key="1">
    <citation type="journal article" date="2016" name="Nat. Commun.">
        <title>Thousands of microbial genomes shed light on interconnected biogeochemical processes in an aquifer system.</title>
        <authorList>
            <person name="Anantharaman K."/>
            <person name="Brown C.T."/>
            <person name="Hug L.A."/>
            <person name="Sharon I."/>
            <person name="Castelle C.J."/>
            <person name="Probst A.J."/>
            <person name="Thomas B.C."/>
            <person name="Singh A."/>
            <person name="Wilkins M.J."/>
            <person name="Karaoz U."/>
            <person name="Brodie E.L."/>
            <person name="Williams K.H."/>
            <person name="Hubbard S.S."/>
            <person name="Banfield J.F."/>
        </authorList>
    </citation>
    <scope>NUCLEOTIDE SEQUENCE [LARGE SCALE GENOMIC DNA]</scope>
</reference>
<gene>
    <name evidence="5" type="ORF">A3I41_00600</name>
</gene>
<dbReference type="EMBL" id="MGEQ01000001">
    <property type="protein sequence ID" value="OGL88214.1"/>
    <property type="molecule type" value="Genomic_DNA"/>
</dbReference>
<evidence type="ECO:0000259" key="4">
    <source>
        <dbReference type="PROSITE" id="PS50893"/>
    </source>
</evidence>
<evidence type="ECO:0000313" key="5">
    <source>
        <dbReference type="EMBL" id="OGL88214.1"/>
    </source>
</evidence>
<dbReference type="InterPro" id="IPR017871">
    <property type="entry name" value="ABC_transporter-like_CS"/>
</dbReference>
<dbReference type="PANTHER" id="PTHR42781">
    <property type="entry name" value="SPERMIDINE/PUTRESCINE IMPORT ATP-BINDING PROTEIN POTA"/>
    <property type="match status" value="1"/>
</dbReference>
<evidence type="ECO:0000313" key="6">
    <source>
        <dbReference type="Proteomes" id="UP000176593"/>
    </source>
</evidence>
<organism evidence="5 6">
    <name type="scientific">Candidatus Uhrbacteria bacterium RIFCSPLOWO2_02_FULL_48_18</name>
    <dbReference type="NCBI Taxonomy" id="1802408"/>
    <lineage>
        <taxon>Bacteria</taxon>
        <taxon>Candidatus Uhriibacteriota</taxon>
    </lineage>
</organism>
<evidence type="ECO:0000256" key="1">
    <source>
        <dbReference type="ARBA" id="ARBA00022448"/>
    </source>
</evidence>
<dbReference type="Proteomes" id="UP000176593">
    <property type="component" value="Unassembled WGS sequence"/>
</dbReference>
<dbReference type="InterPro" id="IPR027417">
    <property type="entry name" value="P-loop_NTPase"/>
</dbReference>
<dbReference type="PANTHER" id="PTHR42781:SF4">
    <property type="entry name" value="SPERMIDINE_PUTRESCINE IMPORT ATP-BINDING PROTEIN POTA"/>
    <property type="match status" value="1"/>
</dbReference>
<dbReference type="InterPro" id="IPR003593">
    <property type="entry name" value="AAA+_ATPase"/>
</dbReference>
<comment type="caution">
    <text evidence="5">The sequence shown here is derived from an EMBL/GenBank/DDBJ whole genome shotgun (WGS) entry which is preliminary data.</text>
</comment>
<dbReference type="PROSITE" id="PS00211">
    <property type="entry name" value="ABC_TRANSPORTER_1"/>
    <property type="match status" value="1"/>
</dbReference>
<dbReference type="AlphaFoldDB" id="A0A1F7VE06"/>
<dbReference type="Gene3D" id="3.40.50.300">
    <property type="entry name" value="P-loop containing nucleotide triphosphate hydrolases"/>
    <property type="match status" value="1"/>
</dbReference>
<keyword evidence="2" id="KW-0547">Nucleotide-binding</keyword>
<dbReference type="PROSITE" id="PS50893">
    <property type="entry name" value="ABC_TRANSPORTER_2"/>
    <property type="match status" value="1"/>
</dbReference>
<accession>A0A1F7VE06</accession>
<feature type="domain" description="ABC transporter" evidence="4">
    <location>
        <begin position="8"/>
        <end position="253"/>
    </location>
</feature>
<sequence length="307" mass="33731">MSKRDIILRCEAMSRHFGPTKVLAPLDIEIEHGQIVGIVGSSGCGKSTLLNIIVGSLPPSAGRVLISTSGAEREVDGHGRDRGMVYQKYSLFTHLTAIQNVAFGPMVNETTIPGRAVGRVSGSWSHKRQEHLEKAEALLVRLGLGDALHRYPSQLSGGMQQRVAIARALIMEPQILLLDEPFGALDEETRGDARQILRDLRSKVTVLMITHSLEEAVSIGDRVIGLSKYWNWREQGHTSFPGATTVYDKACPVFAHADKDSAGSIMLQADELRAVVFPSKEEKEGTKDSVLDPKTYCQYWQQQGVSQ</sequence>
<dbReference type="SMART" id="SM00382">
    <property type="entry name" value="AAA"/>
    <property type="match status" value="1"/>
</dbReference>
<dbReference type="GO" id="GO:0005524">
    <property type="term" value="F:ATP binding"/>
    <property type="evidence" value="ECO:0007669"/>
    <property type="project" value="UniProtKB-KW"/>
</dbReference>